<evidence type="ECO:0000313" key="2">
    <source>
        <dbReference type="Proteomes" id="UP000076154"/>
    </source>
</evidence>
<evidence type="ECO:0000313" key="1">
    <source>
        <dbReference type="EMBL" id="RDB24892.1"/>
    </source>
</evidence>
<sequence>MPIPVLLESKVACQCHLLSYRPVEPPRPNANTDDKFDLGTSAYAHGMNVQRLPSPPNAFQRWKYNGASPSYPRCPNIRFSCISVSNQLANEEDAEKSTATEK</sequence>
<dbReference type="EMBL" id="LUEZ02000041">
    <property type="protein sequence ID" value="RDB24892.1"/>
    <property type="molecule type" value="Genomic_DNA"/>
</dbReference>
<reference evidence="1" key="1">
    <citation type="submission" date="2018-04" db="EMBL/GenBank/DDBJ databases">
        <title>Whole genome sequencing of Hypsizygus marmoreus.</title>
        <authorList>
            <person name="Choi I.-G."/>
            <person name="Min B."/>
            <person name="Kim J.-G."/>
            <person name="Kim S."/>
            <person name="Oh Y.-L."/>
            <person name="Kong W.-S."/>
            <person name="Park H."/>
            <person name="Jeong J."/>
            <person name="Song E.-S."/>
        </authorList>
    </citation>
    <scope>NUCLEOTIDE SEQUENCE [LARGE SCALE GENOMIC DNA]</scope>
    <source>
        <strain evidence="1">51987-8</strain>
    </source>
</reference>
<protein>
    <submittedName>
        <fullName evidence="1">Uncharacterized protein</fullName>
    </submittedName>
</protein>
<accession>A0A369JU54</accession>
<organism evidence="1 2">
    <name type="scientific">Hypsizygus marmoreus</name>
    <name type="common">White beech mushroom</name>
    <name type="synonym">Agaricus marmoreus</name>
    <dbReference type="NCBI Taxonomy" id="39966"/>
    <lineage>
        <taxon>Eukaryota</taxon>
        <taxon>Fungi</taxon>
        <taxon>Dikarya</taxon>
        <taxon>Basidiomycota</taxon>
        <taxon>Agaricomycotina</taxon>
        <taxon>Agaricomycetes</taxon>
        <taxon>Agaricomycetidae</taxon>
        <taxon>Agaricales</taxon>
        <taxon>Tricholomatineae</taxon>
        <taxon>Lyophyllaceae</taxon>
        <taxon>Hypsizygus</taxon>
    </lineage>
</organism>
<name>A0A369JU54_HYPMA</name>
<proteinExistence type="predicted"/>
<comment type="caution">
    <text evidence="1">The sequence shown here is derived from an EMBL/GenBank/DDBJ whole genome shotgun (WGS) entry which is preliminary data.</text>
</comment>
<gene>
    <name evidence="1" type="ORF">Hypma_007756</name>
</gene>
<keyword evidence="2" id="KW-1185">Reference proteome</keyword>
<dbReference type="Proteomes" id="UP000076154">
    <property type="component" value="Unassembled WGS sequence"/>
</dbReference>
<dbReference type="InParanoid" id="A0A369JU54"/>
<dbReference type="AlphaFoldDB" id="A0A369JU54"/>